<dbReference type="InterPro" id="IPR036397">
    <property type="entry name" value="RNaseH_sf"/>
</dbReference>
<name>A0AA39LTB9_9BILA</name>
<dbReference type="Gene3D" id="3.30.420.10">
    <property type="entry name" value="Ribonuclease H-like superfamily/Ribonuclease H"/>
    <property type="match status" value="1"/>
</dbReference>
<keyword evidence="3" id="KW-1185">Reference proteome</keyword>
<dbReference type="Proteomes" id="UP001175271">
    <property type="component" value="Unassembled WGS sequence"/>
</dbReference>
<feature type="signal peptide" evidence="1">
    <location>
        <begin position="1"/>
        <end position="28"/>
    </location>
</feature>
<dbReference type="AlphaFoldDB" id="A0AA39LTB9"/>
<protein>
    <recommendedName>
        <fullName evidence="4">DDE-1 domain-containing protein</fullName>
    </recommendedName>
</protein>
<reference evidence="2" key="1">
    <citation type="submission" date="2023-06" db="EMBL/GenBank/DDBJ databases">
        <title>Genomic analysis of the entomopathogenic nematode Steinernema hermaphroditum.</title>
        <authorList>
            <person name="Schwarz E.M."/>
            <person name="Heppert J.K."/>
            <person name="Baniya A."/>
            <person name="Schwartz H.T."/>
            <person name="Tan C.-H."/>
            <person name="Antoshechkin I."/>
            <person name="Sternberg P.W."/>
            <person name="Goodrich-Blair H."/>
            <person name="Dillman A.R."/>
        </authorList>
    </citation>
    <scope>NUCLEOTIDE SEQUENCE</scope>
    <source>
        <strain evidence="2">PS9179</strain>
        <tissue evidence="2">Whole animal</tissue>
    </source>
</reference>
<evidence type="ECO:0000313" key="3">
    <source>
        <dbReference type="Proteomes" id="UP001175271"/>
    </source>
</evidence>
<evidence type="ECO:0000313" key="2">
    <source>
        <dbReference type="EMBL" id="KAK0408917.1"/>
    </source>
</evidence>
<feature type="chain" id="PRO_5041328591" description="DDE-1 domain-containing protein" evidence="1">
    <location>
        <begin position="29"/>
        <end position="104"/>
    </location>
</feature>
<organism evidence="2 3">
    <name type="scientific">Steinernema hermaphroditum</name>
    <dbReference type="NCBI Taxonomy" id="289476"/>
    <lineage>
        <taxon>Eukaryota</taxon>
        <taxon>Metazoa</taxon>
        <taxon>Ecdysozoa</taxon>
        <taxon>Nematoda</taxon>
        <taxon>Chromadorea</taxon>
        <taxon>Rhabditida</taxon>
        <taxon>Tylenchina</taxon>
        <taxon>Panagrolaimomorpha</taxon>
        <taxon>Strongyloidoidea</taxon>
        <taxon>Steinernematidae</taxon>
        <taxon>Steinernema</taxon>
    </lineage>
</organism>
<comment type="caution">
    <text evidence="2">The sequence shown here is derived from an EMBL/GenBank/DDBJ whole genome shotgun (WGS) entry which is preliminary data.</text>
</comment>
<sequence>MVWGAISGLGKTKLVFVLVLSPGVKIHADTYREIILEGAVLPWAEENADSIDWRLQQDWAPAHGAKKTLEWCEASLPGFWTKNVWQSNSPDLNSLDYVIWGIME</sequence>
<dbReference type="EMBL" id="JAUCMV010000003">
    <property type="protein sequence ID" value="KAK0408917.1"/>
    <property type="molecule type" value="Genomic_DNA"/>
</dbReference>
<accession>A0AA39LTB9</accession>
<evidence type="ECO:0000256" key="1">
    <source>
        <dbReference type="SAM" id="SignalP"/>
    </source>
</evidence>
<dbReference type="GO" id="GO:0003676">
    <property type="term" value="F:nucleic acid binding"/>
    <property type="evidence" value="ECO:0007669"/>
    <property type="project" value="InterPro"/>
</dbReference>
<gene>
    <name evidence="2" type="ORF">QR680_004237</name>
</gene>
<proteinExistence type="predicted"/>
<evidence type="ECO:0008006" key="4">
    <source>
        <dbReference type="Google" id="ProtNLM"/>
    </source>
</evidence>
<keyword evidence="1" id="KW-0732">Signal</keyword>